<feature type="domain" description="Mechanosensitive ion channel MscS C-terminal" evidence="9">
    <location>
        <begin position="261"/>
        <end position="343"/>
    </location>
</feature>
<evidence type="ECO:0000256" key="5">
    <source>
        <dbReference type="ARBA" id="ARBA00022989"/>
    </source>
</evidence>
<evidence type="ECO:0000313" key="11">
    <source>
        <dbReference type="EMBL" id="TLU65308.1"/>
    </source>
</evidence>
<gene>
    <name evidence="11" type="ORF">FE810_08440</name>
</gene>
<evidence type="ECO:0000256" key="2">
    <source>
        <dbReference type="ARBA" id="ARBA00008017"/>
    </source>
</evidence>
<keyword evidence="7" id="KW-0407">Ion channel</keyword>
<feature type="transmembrane region" description="Helical" evidence="7">
    <location>
        <begin position="97"/>
        <end position="119"/>
    </location>
</feature>
<dbReference type="PANTHER" id="PTHR30221">
    <property type="entry name" value="SMALL-CONDUCTANCE MECHANOSENSITIVE CHANNEL"/>
    <property type="match status" value="1"/>
</dbReference>
<comment type="subcellular location">
    <subcellularLocation>
        <location evidence="7">Cell inner membrane</location>
        <topology evidence="7">Multi-pass membrane protein</topology>
    </subcellularLocation>
    <subcellularLocation>
        <location evidence="1">Cell membrane</location>
        <topology evidence="1">Multi-pass membrane protein</topology>
    </subcellularLocation>
</comment>
<keyword evidence="6 7" id="KW-0472">Membrane</keyword>
<dbReference type="SUPFAM" id="SSF50182">
    <property type="entry name" value="Sm-like ribonucleoproteins"/>
    <property type="match status" value="1"/>
</dbReference>
<proteinExistence type="inferred from homology"/>
<dbReference type="InterPro" id="IPR011014">
    <property type="entry name" value="MscS_channel_TM-2"/>
</dbReference>
<dbReference type="RefSeq" id="WP_138319611.1">
    <property type="nucleotide sequence ID" value="NZ_VCBC01000007.1"/>
</dbReference>
<comment type="caution">
    <text evidence="11">The sequence shown here is derived from an EMBL/GenBank/DDBJ whole genome shotgun (WGS) entry which is preliminary data.</text>
</comment>
<comment type="subunit">
    <text evidence="7">Homoheptamer.</text>
</comment>
<dbReference type="InterPro" id="IPR049278">
    <property type="entry name" value="MS_channel_C"/>
</dbReference>
<keyword evidence="12" id="KW-1185">Reference proteome</keyword>
<dbReference type="Pfam" id="PF00924">
    <property type="entry name" value="MS_channel_2nd"/>
    <property type="match status" value="1"/>
</dbReference>
<dbReference type="Pfam" id="PF21088">
    <property type="entry name" value="MS_channel_1st"/>
    <property type="match status" value="1"/>
</dbReference>
<feature type="transmembrane region" description="Helical" evidence="7">
    <location>
        <begin position="20"/>
        <end position="43"/>
    </location>
</feature>
<accession>A0A5R9ITP8</accession>
<dbReference type="OrthoDB" id="9799209at2"/>
<reference evidence="11 12" key="1">
    <citation type="submission" date="2019-05" db="EMBL/GenBank/DDBJ databases">
        <title>Genome sequences of Thalassotalea litorea 1K03283.</title>
        <authorList>
            <person name="Zhang D."/>
        </authorList>
    </citation>
    <scope>NUCLEOTIDE SEQUENCE [LARGE SCALE GENOMIC DNA]</scope>
    <source>
        <strain evidence="11 12">MCCC 1K03283</strain>
    </source>
</reference>
<dbReference type="AlphaFoldDB" id="A0A5R9ITP8"/>
<keyword evidence="7" id="KW-0813">Transport</keyword>
<evidence type="ECO:0000256" key="6">
    <source>
        <dbReference type="ARBA" id="ARBA00023136"/>
    </source>
</evidence>
<keyword evidence="3" id="KW-1003">Cell membrane</keyword>
<evidence type="ECO:0000256" key="4">
    <source>
        <dbReference type="ARBA" id="ARBA00022692"/>
    </source>
</evidence>
<evidence type="ECO:0000313" key="12">
    <source>
        <dbReference type="Proteomes" id="UP000307790"/>
    </source>
</evidence>
<keyword evidence="7" id="KW-0406">Ion transport</keyword>
<keyword evidence="4 7" id="KW-0812">Transmembrane</keyword>
<dbReference type="Gene3D" id="1.10.287.1260">
    <property type="match status" value="1"/>
</dbReference>
<keyword evidence="7" id="KW-0997">Cell inner membrane</keyword>
<dbReference type="PANTHER" id="PTHR30221:SF1">
    <property type="entry name" value="SMALL-CONDUCTANCE MECHANOSENSITIVE CHANNEL"/>
    <property type="match status" value="1"/>
</dbReference>
<comment type="similarity">
    <text evidence="2 7">Belongs to the MscS (TC 1.A.23) family.</text>
</comment>
<feature type="domain" description="Mechanosensitive ion channel transmembrane helices 2/3" evidence="10">
    <location>
        <begin position="143"/>
        <end position="183"/>
    </location>
</feature>
<keyword evidence="5 7" id="KW-1133">Transmembrane helix</keyword>
<evidence type="ECO:0000256" key="3">
    <source>
        <dbReference type="ARBA" id="ARBA00022475"/>
    </source>
</evidence>
<feature type="domain" description="Mechanosensitive ion channel MscS" evidence="8">
    <location>
        <begin position="184"/>
        <end position="251"/>
    </location>
</feature>
<dbReference type="InterPro" id="IPR011066">
    <property type="entry name" value="MscS_channel_C_sf"/>
</dbReference>
<name>A0A5R9ITP8_9GAMM</name>
<dbReference type="SUPFAM" id="SSF82861">
    <property type="entry name" value="Mechanosensitive channel protein MscS (YggB), transmembrane region"/>
    <property type="match status" value="1"/>
</dbReference>
<protein>
    <recommendedName>
        <fullName evidence="7">Small-conductance mechanosensitive channel</fullName>
    </recommendedName>
</protein>
<dbReference type="Pfam" id="PF21082">
    <property type="entry name" value="MS_channel_3rd"/>
    <property type="match status" value="1"/>
</dbReference>
<dbReference type="InterPro" id="IPR023408">
    <property type="entry name" value="MscS_beta-dom_sf"/>
</dbReference>
<evidence type="ECO:0000256" key="1">
    <source>
        <dbReference type="ARBA" id="ARBA00004651"/>
    </source>
</evidence>
<dbReference type="Gene3D" id="3.30.70.100">
    <property type="match status" value="1"/>
</dbReference>
<comment type="function">
    <text evidence="7">Mechanosensitive channel that participates in the regulation of osmotic pressure changes within the cell, opening in response to stretch forces in the membrane lipid bilayer, without the need for other proteins. Contributes to normal resistance to hypoosmotic shock. Forms an ion channel of 1.0 nanosiemens conductance with a slight preference for anions.</text>
</comment>
<dbReference type="EMBL" id="VCBC01000007">
    <property type="protein sequence ID" value="TLU65308.1"/>
    <property type="molecule type" value="Genomic_DNA"/>
</dbReference>
<feature type="transmembrane region" description="Helical" evidence="7">
    <location>
        <begin position="64"/>
        <end position="85"/>
    </location>
</feature>
<evidence type="ECO:0000256" key="7">
    <source>
        <dbReference type="RuleBase" id="RU369025"/>
    </source>
</evidence>
<dbReference type="InterPro" id="IPR006685">
    <property type="entry name" value="MscS_channel_2nd"/>
</dbReference>
<dbReference type="Proteomes" id="UP000307790">
    <property type="component" value="Unassembled WGS sequence"/>
</dbReference>
<evidence type="ECO:0000259" key="9">
    <source>
        <dbReference type="Pfam" id="PF21082"/>
    </source>
</evidence>
<dbReference type="InterPro" id="IPR010920">
    <property type="entry name" value="LSM_dom_sf"/>
</dbReference>
<feature type="transmembrane region" description="Helical" evidence="7">
    <location>
        <begin position="139"/>
        <end position="158"/>
    </location>
</feature>
<dbReference type="InterPro" id="IPR049142">
    <property type="entry name" value="MS_channel_1st"/>
</dbReference>
<sequence>MQHQWIEKLDNYLSIIGENPILHAIVMVVLFWLAAWIIDKIILAWVKRFTDNTKAKFDDRLVELLHTPVFYSILIVGLIIATGILDLPGPISKTLFPIYYTILFMLWTVFLIRFTRIGLRQIADNDRYFGVLHPQTLPLFENLALLIILGVSIYYILSSWNIDMTAWLASAGIIGIAVGFAAKDTLANLFSGVFIMADAPYKIRDYVVLETGERGEVTNIGLRSTRLLTRDNIEVTIPNSVMGNTKVINESGGPSTNYRIRAQVSVAYGSDVDQVREVLTEVAEQEPEMNVFPEPVVRFRTFGPSGLDFELMGWIEEPAFRGRILDQINTAIYKKFNELGIEIPYSKHDVYIKSFPQDISNHKGSDDNEPEAGIEK</sequence>
<dbReference type="GO" id="GO:0008381">
    <property type="term" value="F:mechanosensitive monoatomic ion channel activity"/>
    <property type="evidence" value="ECO:0007669"/>
    <property type="project" value="InterPro"/>
</dbReference>
<evidence type="ECO:0000259" key="8">
    <source>
        <dbReference type="Pfam" id="PF00924"/>
    </source>
</evidence>
<organism evidence="11 12">
    <name type="scientific">Thalassotalea litorea</name>
    <dbReference type="NCBI Taxonomy" id="2020715"/>
    <lineage>
        <taxon>Bacteria</taxon>
        <taxon>Pseudomonadati</taxon>
        <taxon>Pseudomonadota</taxon>
        <taxon>Gammaproteobacteria</taxon>
        <taxon>Alteromonadales</taxon>
        <taxon>Colwelliaceae</taxon>
        <taxon>Thalassotalea</taxon>
    </lineage>
</organism>
<dbReference type="GO" id="GO:0005886">
    <property type="term" value="C:plasma membrane"/>
    <property type="evidence" value="ECO:0007669"/>
    <property type="project" value="UniProtKB-SubCell"/>
</dbReference>
<evidence type="ECO:0000259" key="10">
    <source>
        <dbReference type="Pfam" id="PF21088"/>
    </source>
</evidence>
<dbReference type="InterPro" id="IPR045275">
    <property type="entry name" value="MscS_archaea/bacteria_type"/>
</dbReference>
<dbReference type="SUPFAM" id="SSF82689">
    <property type="entry name" value="Mechanosensitive channel protein MscS (YggB), C-terminal domain"/>
    <property type="match status" value="1"/>
</dbReference>
<dbReference type="Gene3D" id="2.30.30.60">
    <property type="match status" value="1"/>
</dbReference>